<dbReference type="Pfam" id="PF12840">
    <property type="entry name" value="HTH_20"/>
    <property type="match status" value="1"/>
</dbReference>
<dbReference type="Gene3D" id="1.10.10.10">
    <property type="entry name" value="Winged helix-like DNA-binding domain superfamily/Winged helix DNA-binding domain"/>
    <property type="match status" value="1"/>
</dbReference>
<sequence>MTDPSAATSSSPRKPAPVGAARLRGLSHPLRVTILDLLQVHGSLTASRLAELVGESSGSTSYHLRQLAKHDFVREVEGKGTARERWWEATPGGFVLAPSENDVDDAGTRTALSLASAEFERARQAKIWRLLDALRDGPQESRYADWSDSVRLGTANTVATPQQLHDLIETVQSVIDTELHKLKAQEPGPDARPVQIHFNAFPVVDPEPAPTVQDDAGTGGGPVT</sequence>
<evidence type="ECO:0000256" key="1">
    <source>
        <dbReference type="SAM" id="MobiDB-lite"/>
    </source>
</evidence>
<feature type="domain" description="HTH arsR-type" evidence="2">
    <location>
        <begin position="21"/>
        <end position="128"/>
    </location>
</feature>
<feature type="region of interest" description="Disordered" evidence="1">
    <location>
        <begin position="203"/>
        <end position="224"/>
    </location>
</feature>
<evidence type="ECO:0000313" key="4">
    <source>
        <dbReference type="Proteomes" id="UP001310387"/>
    </source>
</evidence>
<dbReference type="RefSeq" id="WP_332901255.1">
    <property type="nucleotide sequence ID" value="NZ_JBAGLP010000110.1"/>
</dbReference>
<dbReference type="EMBL" id="JBAGLP010000110">
    <property type="protein sequence ID" value="MEG3614460.1"/>
    <property type="molecule type" value="Genomic_DNA"/>
</dbReference>
<dbReference type="InterPro" id="IPR036390">
    <property type="entry name" value="WH_DNA-bd_sf"/>
</dbReference>
<proteinExistence type="predicted"/>
<dbReference type="SMART" id="SM00418">
    <property type="entry name" value="HTH_ARSR"/>
    <property type="match status" value="1"/>
</dbReference>
<reference evidence="3" key="2">
    <citation type="submission" date="2024-02" db="EMBL/GenBank/DDBJ databases">
        <authorList>
            <person name="Prathaban M."/>
            <person name="Mythili R."/>
            <person name="Sharmila Devi N."/>
            <person name="Sobanaa M."/>
            <person name="Prathiviraj R."/>
            <person name="Selvin J."/>
        </authorList>
    </citation>
    <scope>NUCLEOTIDE SEQUENCE</scope>
    <source>
        <strain evidence="3">MP1014</strain>
    </source>
</reference>
<dbReference type="Proteomes" id="UP001310387">
    <property type="component" value="Unassembled WGS sequence"/>
</dbReference>
<comment type="caution">
    <text evidence="3">The sequence shown here is derived from an EMBL/GenBank/DDBJ whole genome shotgun (WGS) entry which is preliminary data.</text>
</comment>
<organism evidence="3 4">
    <name type="scientific">Isoptericola haloaureus</name>
    <dbReference type="NCBI Taxonomy" id="1542902"/>
    <lineage>
        <taxon>Bacteria</taxon>
        <taxon>Bacillati</taxon>
        <taxon>Actinomycetota</taxon>
        <taxon>Actinomycetes</taxon>
        <taxon>Micrococcales</taxon>
        <taxon>Promicromonosporaceae</taxon>
        <taxon>Isoptericola</taxon>
    </lineage>
</organism>
<dbReference type="InterPro" id="IPR001845">
    <property type="entry name" value="HTH_ArsR_DNA-bd_dom"/>
</dbReference>
<dbReference type="SUPFAM" id="SSF46785">
    <property type="entry name" value="Winged helix' DNA-binding domain"/>
    <property type="match status" value="1"/>
</dbReference>
<reference evidence="3" key="1">
    <citation type="journal article" date="2024" name="Antonie Van Leeuwenhoek">
        <title>Isoptericola haloaureus sp. nov., a dimorphic actinobacterium isolated from mangrove sediments of southeast India, implicating biosaline agricultural significance through nitrogen fixation and salt tolerance genes.</title>
        <authorList>
            <person name="Prathaban M."/>
            <person name="Prathiviraj R."/>
            <person name="Ravichandran M."/>
            <person name="Natarajan S.D."/>
            <person name="Sobanaa M."/>
            <person name="Hari Krishna Kumar S."/>
            <person name="Chandrasekar V."/>
            <person name="Selvin J."/>
        </authorList>
    </citation>
    <scope>NUCLEOTIDE SEQUENCE</scope>
    <source>
        <strain evidence="3">MP1014</strain>
    </source>
</reference>
<dbReference type="InterPro" id="IPR011991">
    <property type="entry name" value="ArsR-like_HTH"/>
</dbReference>
<keyword evidence="4" id="KW-1185">Reference proteome</keyword>
<dbReference type="InterPro" id="IPR036388">
    <property type="entry name" value="WH-like_DNA-bd_sf"/>
</dbReference>
<name>A0ABU7Z4P5_9MICO</name>
<evidence type="ECO:0000259" key="2">
    <source>
        <dbReference type="SMART" id="SM00418"/>
    </source>
</evidence>
<protein>
    <submittedName>
        <fullName evidence="3">Helix-turn-helix domain-containing protein</fullName>
    </submittedName>
</protein>
<dbReference type="CDD" id="cd00090">
    <property type="entry name" value="HTH_ARSR"/>
    <property type="match status" value="1"/>
</dbReference>
<evidence type="ECO:0000313" key="3">
    <source>
        <dbReference type="EMBL" id="MEG3614460.1"/>
    </source>
</evidence>
<gene>
    <name evidence="3" type="ORF">V5O49_04915</name>
</gene>
<accession>A0ABU7Z4P5</accession>